<sequence>MDSIVFPSPEPTYRVDSFKELIWVPRKSIEKIQLLLKDNDQKTKLKFFKNSIPCLYIPNKQSNICLIYSHGNACDIGEMYESFLEYSLNWKVNVIGYEYPGYGIAKGSASASNIKKDIKYVYQFVSQVLNFPPENIVFFGRSIGTGPSIYMTSRLSKLNPKQPGGLILQSPYTTIRDIAVELVGKIGNLAPKMFDNIGNIADVKCPILFIHGEQDILIPITHSEGLVNTISDSNKNFHFNRVAEADHNEFEEEVDILLPGEKFFTDFNIRSEEATAPAVEVPEIFYYHNL</sequence>
<dbReference type="InterPro" id="IPR029058">
    <property type="entry name" value="AB_hydrolase_fold"/>
</dbReference>
<dbReference type="PANTHER" id="PTHR12277:SF197">
    <property type="entry name" value="CHROMOSOME UNDETERMINED SCAFFOLD_38, WHOLE GENOME SHOTGUN SEQUENCE"/>
    <property type="match status" value="1"/>
</dbReference>
<dbReference type="GO" id="GO:0016787">
    <property type="term" value="F:hydrolase activity"/>
    <property type="evidence" value="ECO:0007669"/>
    <property type="project" value="InterPro"/>
</dbReference>
<accession>A0A6B2LCQ9</accession>
<dbReference type="EMBL" id="GIBP01005642">
    <property type="protein sequence ID" value="NDV34611.1"/>
    <property type="molecule type" value="Transcribed_RNA"/>
</dbReference>
<feature type="domain" description="Dienelactone hydrolase" evidence="1">
    <location>
        <begin position="197"/>
        <end position="251"/>
    </location>
</feature>
<organism evidence="2">
    <name type="scientific">Arcella intermedia</name>
    <dbReference type="NCBI Taxonomy" id="1963864"/>
    <lineage>
        <taxon>Eukaryota</taxon>
        <taxon>Amoebozoa</taxon>
        <taxon>Tubulinea</taxon>
        <taxon>Elardia</taxon>
        <taxon>Arcellinida</taxon>
        <taxon>Sphaerothecina</taxon>
        <taxon>Arcellidae</taxon>
        <taxon>Arcella</taxon>
    </lineage>
</organism>
<dbReference type="SUPFAM" id="SSF53474">
    <property type="entry name" value="alpha/beta-Hydrolases"/>
    <property type="match status" value="1"/>
</dbReference>
<reference evidence="2" key="1">
    <citation type="journal article" date="2020" name="J. Eukaryot. Microbiol.">
        <title>De novo Sequencing, Assembly and Annotation of the Transcriptome for the Free-Living Testate Amoeba Arcella intermedia.</title>
        <authorList>
            <person name="Ribeiro G.M."/>
            <person name="Porfirio-Sousa A.L."/>
            <person name="Maurer-Alcala X.X."/>
            <person name="Katz L.A."/>
            <person name="Lahr D.J.G."/>
        </authorList>
    </citation>
    <scope>NUCLEOTIDE SEQUENCE</scope>
</reference>
<evidence type="ECO:0000313" key="2">
    <source>
        <dbReference type="EMBL" id="NDV34611.1"/>
    </source>
</evidence>
<protein>
    <recommendedName>
        <fullName evidence="1">Dienelactone hydrolase domain-containing protein</fullName>
    </recommendedName>
</protein>
<evidence type="ECO:0000259" key="1">
    <source>
        <dbReference type="Pfam" id="PF01738"/>
    </source>
</evidence>
<dbReference type="AlphaFoldDB" id="A0A6B2LCQ9"/>
<dbReference type="Gene3D" id="3.40.50.1820">
    <property type="entry name" value="alpha/beta hydrolase"/>
    <property type="match status" value="1"/>
</dbReference>
<dbReference type="Pfam" id="PF01738">
    <property type="entry name" value="DLH"/>
    <property type="match status" value="1"/>
</dbReference>
<dbReference type="InterPro" id="IPR002925">
    <property type="entry name" value="Dienelactn_hydro"/>
</dbReference>
<dbReference type="PANTHER" id="PTHR12277">
    <property type="entry name" value="ALPHA/BETA HYDROLASE DOMAIN-CONTAINING PROTEIN"/>
    <property type="match status" value="1"/>
</dbReference>
<name>A0A6B2LCQ9_9EUKA</name>
<proteinExistence type="predicted"/>